<organism evidence="2 3">
    <name type="scientific">Chelatococcus albus</name>
    <dbReference type="NCBI Taxonomy" id="3047466"/>
    <lineage>
        <taxon>Bacteria</taxon>
        <taxon>Pseudomonadati</taxon>
        <taxon>Pseudomonadota</taxon>
        <taxon>Alphaproteobacteria</taxon>
        <taxon>Hyphomicrobiales</taxon>
        <taxon>Chelatococcaceae</taxon>
        <taxon>Chelatococcus</taxon>
    </lineage>
</organism>
<reference evidence="2 3" key="1">
    <citation type="submission" date="2023-05" db="EMBL/GenBank/DDBJ databases">
        <title>Chelatococcus sp. nov., a moderately thermophilic bacterium isolated from hot spring microbial mat.</title>
        <authorList>
            <person name="Hu C.-J."/>
            <person name="Li W.-J."/>
        </authorList>
    </citation>
    <scope>NUCLEOTIDE SEQUENCE [LARGE SCALE GENOMIC DNA]</scope>
    <source>
        <strain evidence="2 3">SYSU G07232</strain>
    </source>
</reference>
<evidence type="ECO:0000313" key="3">
    <source>
        <dbReference type="Proteomes" id="UP001321492"/>
    </source>
</evidence>
<dbReference type="Proteomes" id="UP001321492">
    <property type="component" value="Unassembled WGS sequence"/>
</dbReference>
<dbReference type="EMBL" id="JASJEV010000007">
    <property type="protein sequence ID" value="MDJ1159015.1"/>
    <property type="molecule type" value="Genomic_DNA"/>
</dbReference>
<evidence type="ECO:0000256" key="1">
    <source>
        <dbReference type="SAM" id="SignalP"/>
    </source>
</evidence>
<keyword evidence="1" id="KW-0732">Signal</keyword>
<evidence type="ECO:0000313" key="2">
    <source>
        <dbReference type="EMBL" id="MDJ1159015.1"/>
    </source>
</evidence>
<protein>
    <recommendedName>
        <fullName evidence="4">PepSY domain-containing protein</fullName>
    </recommendedName>
</protein>
<proteinExistence type="predicted"/>
<sequence length="105" mass="11038">MRGHILTLLVATCATGAWAAEDIRAPQGCLSAAETREAVARSEVVPPVTAVDAARAAASGGAKVLRARLCRRDGVYMYFITALRRDGRVVRVRVDGGTGTVASVR</sequence>
<gene>
    <name evidence="2" type="ORF">QNA08_12290</name>
</gene>
<dbReference type="RefSeq" id="WP_283741010.1">
    <property type="nucleotide sequence ID" value="NZ_JASJEV010000007.1"/>
</dbReference>
<evidence type="ECO:0008006" key="4">
    <source>
        <dbReference type="Google" id="ProtNLM"/>
    </source>
</evidence>
<accession>A0ABT7AI02</accession>
<keyword evidence="3" id="KW-1185">Reference proteome</keyword>
<feature type="chain" id="PRO_5047058695" description="PepSY domain-containing protein" evidence="1">
    <location>
        <begin position="20"/>
        <end position="105"/>
    </location>
</feature>
<comment type="caution">
    <text evidence="2">The sequence shown here is derived from an EMBL/GenBank/DDBJ whole genome shotgun (WGS) entry which is preliminary data.</text>
</comment>
<feature type="signal peptide" evidence="1">
    <location>
        <begin position="1"/>
        <end position="19"/>
    </location>
</feature>
<name>A0ABT7AI02_9HYPH</name>